<dbReference type="Gene3D" id="6.10.330.10">
    <property type="match status" value="2"/>
</dbReference>
<evidence type="ECO:0000313" key="14">
    <source>
        <dbReference type="Proteomes" id="UP000702964"/>
    </source>
</evidence>
<dbReference type="InterPro" id="IPR015421">
    <property type="entry name" value="PyrdxlP-dep_Trfase_major"/>
</dbReference>
<sequence>MGPNGTDERARAGLFLAMQYPSEIAGVTNSDFLRSAINARRGEGNEISLIKFIRQMEGKMKELDMNPEFAHRYLNEGFSGGEKKRNEILQMMLLDPKIVVLDEIDSGLDIDALKIVANGVNAMKSEDRGFLIITHYQRLLNYITPDYVHVMMQGRIVKSGGPELAHRLEAEGYDWVKEELGITDETVALRALSESNNEPGWLTEQRLEALKLASGLALPKLEKQKIERWNVSEYGTYKASEAIASLEEVPASIKDLVKDQAEGSLVIQRNSGTVYSKLSADLAAKGVIFTDLATAVRDHSDLVKPYLNTAVKADEHSLAALHAALWNGGVFLYVPKNVEIEVPLQAVLLTDDASATFAPHVLVVAESNSSVTYVDNYVSGELSSPVFHNGVVEVFVKAGAKVRFASVHQLSTSVTDVSFRRAVVENDGSIEWIVGEMNNGDTASNTMTVLKGNGSSSDSKVIAVGSGSQKLNYTTEARHFGKNTPSQMITRAVMREEASAIINGITKIEKGATKADGQQTEKVLMLSPKARGDANPILLIDEDDVTAGHAASVGQVNVEQIHYLMSRGINLSHRTETGAMNPAIREQFPILHQEINGHPLVYLDNAATSQKPLAVIEAIKHYYEYENSNVHRGVHTLGSRATDAYEGAREKVAKFINARRTQEIIFTLKQIAEIAHRNGAVIVVDGAQSTPHMKVDVQDLDCDFYALSGHKMCGPTGIGALYGKKALLESMEPVEFGGEMIDEVGLYDSNWKELPWKFEGGTPIIAGAVGLGAAIDFLEQIGMDEIAHHESVLAAYATERMAEIDGLTIYGPAKRHVGVVTFNLGDVHPHDVATVLDASGVAIRAGHHCCQPLMRWLEVSSTARASFYLYNNEQDVDRLVSALIQTKEYFGDAT</sequence>
<name>A0A8J4SPH6_9STRA</name>
<dbReference type="InterPro" id="IPR037284">
    <property type="entry name" value="SUF_FeS_clus_asmbl_SufBD_sf"/>
</dbReference>
<evidence type="ECO:0000259" key="11">
    <source>
        <dbReference type="Pfam" id="PF01458"/>
    </source>
</evidence>
<dbReference type="Gene3D" id="3.90.1150.10">
    <property type="entry name" value="Aspartate Aminotransferase, domain 1"/>
    <property type="match status" value="1"/>
</dbReference>
<evidence type="ECO:0000256" key="5">
    <source>
        <dbReference type="ARBA" id="ARBA00022741"/>
    </source>
</evidence>
<dbReference type="SUPFAM" id="SSF53383">
    <property type="entry name" value="PLP-dependent transferases"/>
    <property type="match status" value="1"/>
</dbReference>
<evidence type="ECO:0000256" key="9">
    <source>
        <dbReference type="RuleBase" id="RU004504"/>
    </source>
</evidence>
<feature type="domain" description="SUF system FeS cluster assembly SufBD core" evidence="11">
    <location>
        <begin position="351"/>
        <end position="570"/>
    </location>
</feature>
<evidence type="ECO:0000259" key="12">
    <source>
        <dbReference type="Pfam" id="PF19295"/>
    </source>
</evidence>
<dbReference type="InterPro" id="IPR010970">
    <property type="entry name" value="Cys_dSase_SufS"/>
</dbReference>
<dbReference type="InterPro" id="IPR027417">
    <property type="entry name" value="P-loop_NTPase"/>
</dbReference>
<dbReference type="PROSITE" id="PS00595">
    <property type="entry name" value="AA_TRANSFER_CLASS_5"/>
    <property type="match status" value="1"/>
</dbReference>
<organism evidence="13 14">
    <name type="scientific">Phytophthora kernoviae 00238/432</name>
    <dbReference type="NCBI Taxonomy" id="1284355"/>
    <lineage>
        <taxon>Eukaryota</taxon>
        <taxon>Sar</taxon>
        <taxon>Stramenopiles</taxon>
        <taxon>Oomycota</taxon>
        <taxon>Peronosporomycetes</taxon>
        <taxon>Peronosporales</taxon>
        <taxon>Peronosporaceae</taxon>
        <taxon>Phytophthora</taxon>
    </lineage>
</organism>
<dbReference type="CDD" id="cd06453">
    <property type="entry name" value="SufS_like"/>
    <property type="match status" value="1"/>
</dbReference>
<comment type="caution">
    <text evidence="13">The sequence shown here is derived from an EMBL/GenBank/DDBJ whole genome shotgun (WGS) entry which is preliminary data.</text>
</comment>
<dbReference type="EC" id="2.8.1.7" evidence="3"/>
<dbReference type="InterPro" id="IPR045595">
    <property type="entry name" value="SufBD_N"/>
</dbReference>
<dbReference type="InterPro" id="IPR015422">
    <property type="entry name" value="PyrdxlP-dep_Trfase_small"/>
</dbReference>
<dbReference type="InterPro" id="IPR010230">
    <property type="entry name" value="FeS-cluster_ATPase_SufC"/>
</dbReference>
<evidence type="ECO:0000256" key="1">
    <source>
        <dbReference type="ARBA" id="ARBA00001933"/>
    </source>
</evidence>
<reference evidence="13" key="2">
    <citation type="submission" date="2020-02" db="EMBL/GenBank/DDBJ databases">
        <authorList>
            <person name="Studholme D.J."/>
        </authorList>
    </citation>
    <scope>NUCLEOTIDE SEQUENCE</scope>
    <source>
        <strain evidence="13">00238/432</strain>
    </source>
</reference>
<proteinExistence type="inferred from homology"/>
<gene>
    <name evidence="13" type="ORF">G195_000912</name>
</gene>
<evidence type="ECO:0000256" key="8">
    <source>
        <dbReference type="ARBA" id="ARBA00050776"/>
    </source>
</evidence>
<feature type="domain" description="SUF system FeS cluster assembly SufBD N-terminal" evidence="12">
    <location>
        <begin position="273"/>
        <end position="345"/>
    </location>
</feature>
<feature type="domain" description="Aminotransferase class V" evidence="10">
    <location>
        <begin position="601"/>
        <end position="667"/>
    </location>
</feature>
<dbReference type="EMBL" id="AOFI03000005">
    <property type="protein sequence ID" value="KAF4325444.1"/>
    <property type="molecule type" value="Genomic_DNA"/>
</dbReference>
<feature type="domain" description="Aminotransferase class V" evidence="10">
    <location>
        <begin position="668"/>
        <end position="879"/>
    </location>
</feature>
<evidence type="ECO:0000256" key="3">
    <source>
        <dbReference type="ARBA" id="ARBA00012239"/>
    </source>
</evidence>
<evidence type="ECO:0000256" key="7">
    <source>
        <dbReference type="ARBA" id="ARBA00022898"/>
    </source>
</evidence>
<dbReference type="GO" id="GO:0031071">
    <property type="term" value="F:cysteine desulfurase activity"/>
    <property type="evidence" value="ECO:0007669"/>
    <property type="project" value="UniProtKB-EC"/>
</dbReference>
<dbReference type="SUPFAM" id="SSF52540">
    <property type="entry name" value="P-loop containing nucleoside triphosphate hydrolases"/>
    <property type="match status" value="1"/>
</dbReference>
<keyword evidence="7" id="KW-0663">Pyridoxal phosphate</keyword>
<dbReference type="GO" id="GO:0030170">
    <property type="term" value="F:pyridoxal phosphate binding"/>
    <property type="evidence" value="ECO:0007669"/>
    <property type="project" value="InterPro"/>
</dbReference>
<protein>
    <recommendedName>
        <fullName evidence="3">cysteine desulfurase</fullName>
        <ecNumber evidence="3">2.8.1.7</ecNumber>
    </recommendedName>
</protein>
<dbReference type="InterPro" id="IPR020578">
    <property type="entry name" value="Aminotrans_V_PyrdxlP_BS"/>
</dbReference>
<evidence type="ECO:0000256" key="2">
    <source>
        <dbReference type="ARBA" id="ARBA00010447"/>
    </source>
</evidence>
<dbReference type="PANTHER" id="PTHR43586">
    <property type="entry name" value="CYSTEINE DESULFURASE"/>
    <property type="match status" value="1"/>
</dbReference>
<dbReference type="Pfam" id="PF00266">
    <property type="entry name" value="Aminotran_5"/>
    <property type="match status" value="2"/>
</dbReference>
<keyword evidence="5" id="KW-0547">Nucleotide-binding</keyword>
<keyword evidence="6" id="KW-0067">ATP-binding</keyword>
<keyword evidence="4" id="KW-0808">Transferase</keyword>
<dbReference type="GO" id="GO:0006534">
    <property type="term" value="P:cysteine metabolic process"/>
    <property type="evidence" value="ECO:0007669"/>
    <property type="project" value="InterPro"/>
</dbReference>
<dbReference type="NCBIfam" id="TIGR01978">
    <property type="entry name" value="sufC"/>
    <property type="match status" value="1"/>
</dbReference>
<comment type="catalytic activity">
    <reaction evidence="8">
        <text>(sulfur carrier)-H + L-cysteine = (sulfur carrier)-SH + L-alanine</text>
        <dbReference type="Rhea" id="RHEA:43892"/>
        <dbReference type="Rhea" id="RHEA-COMP:14737"/>
        <dbReference type="Rhea" id="RHEA-COMP:14739"/>
        <dbReference type="ChEBI" id="CHEBI:29917"/>
        <dbReference type="ChEBI" id="CHEBI:35235"/>
        <dbReference type="ChEBI" id="CHEBI:57972"/>
        <dbReference type="ChEBI" id="CHEBI:64428"/>
        <dbReference type="EC" id="2.8.1.7"/>
    </reaction>
</comment>
<dbReference type="Pfam" id="PF01458">
    <property type="entry name" value="SUFBD_core"/>
    <property type="match status" value="1"/>
</dbReference>
<dbReference type="GO" id="GO:0005524">
    <property type="term" value="F:ATP binding"/>
    <property type="evidence" value="ECO:0007669"/>
    <property type="project" value="UniProtKB-KW"/>
</dbReference>
<dbReference type="AlphaFoldDB" id="A0A8J4SPH6"/>
<evidence type="ECO:0000256" key="4">
    <source>
        <dbReference type="ARBA" id="ARBA00022679"/>
    </source>
</evidence>
<accession>A0A8J4SPH6</accession>
<evidence type="ECO:0000259" key="10">
    <source>
        <dbReference type="Pfam" id="PF00266"/>
    </source>
</evidence>
<dbReference type="InterPro" id="IPR000825">
    <property type="entry name" value="SUF_FeS_clus_asmbl_SufBD_core"/>
</dbReference>
<dbReference type="InterPro" id="IPR015424">
    <property type="entry name" value="PyrdxlP-dep_Trfase"/>
</dbReference>
<evidence type="ECO:0000313" key="13">
    <source>
        <dbReference type="EMBL" id="KAF4325444.1"/>
    </source>
</evidence>
<evidence type="ECO:0000256" key="6">
    <source>
        <dbReference type="ARBA" id="ARBA00022840"/>
    </source>
</evidence>
<dbReference type="GO" id="GO:0016226">
    <property type="term" value="P:iron-sulfur cluster assembly"/>
    <property type="evidence" value="ECO:0007669"/>
    <property type="project" value="InterPro"/>
</dbReference>
<dbReference type="Proteomes" id="UP000702964">
    <property type="component" value="Unassembled WGS sequence"/>
</dbReference>
<dbReference type="SUPFAM" id="SSF101960">
    <property type="entry name" value="Stabilizer of iron transporter SufD"/>
    <property type="match status" value="1"/>
</dbReference>
<dbReference type="InterPro" id="IPR000192">
    <property type="entry name" value="Aminotrans_V_dom"/>
</dbReference>
<reference evidence="13" key="1">
    <citation type="journal article" date="2015" name="Genom Data">
        <title>Draft genome sequences of Phytophthora kernoviae and Phytophthora ramorum lineage EU2 from Scotland.</title>
        <authorList>
            <person name="Sambles C."/>
            <person name="Schlenzig A."/>
            <person name="O'Neill P."/>
            <person name="Grant M."/>
            <person name="Studholme D.J."/>
        </authorList>
    </citation>
    <scope>NUCLEOTIDE SEQUENCE</scope>
    <source>
        <strain evidence="13">00238/432</strain>
    </source>
</reference>
<dbReference type="Gene3D" id="3.40.640.10">
    <property type="entry name" value="Type I PLP-dependent aspartate aminotransferase-like (Major domain)"/>
    <property type="match status" value="2"/>
</dbReference>
<comment type="similarity">
    <text evidence="2">Belongs to the class-V pyridoxal-phosphate-dependent aminotransferase family. Csd subfamily.</text>
</comment>
<dbReference type="Pfam" id="PF19295">
    <property type="entry name" value="SufBD_N"/>
    <property type="match status" value="1"/>
</dbReference>
<dbReference type="PANTHER" id="PTHR43586:SF8">
    <property type="entry name" value="CYSTEINE DESULFURASE 1, CHLOROPLASTIC"/>
    <property type="match status" value="1"/>
</dbReference>
<comment type="cofactor">
    <cofactor evidence="1 9">
        <name>pyridoxal 5'-phosphate</name>
        <dbReference type="ChEBI" id="CHEBI:597326"/>
    </cofactor>
</comment>